<dbReference type="EMBL" id="JAHYXK010000003">
    <property type="protein sequence ID" value="MBW7466526.1"/>
    <property type="molecule type" value="Genomic_DNA"/>
</dbReference>
<evidence type="ECO:0000313" key="14">
    <source>
        <dbReference type="Proteomes" id="UP000813018"/>
    </source>
</evidence>
<evidence type="ECO:0000259" key="12">
    <source>
        <dbReference type="Pfam" id="PF07715"/>
    </source>
</evidence>
<keyword evidence="7 8" id="KW-0998">Cell outer membrane</keyword>
<feature type="domain" description="TonB-dependent receptor plug" evidence="12">
    <location>
        <begin position="114"/>
        <end position="221"/>
    </location>
</feature>
<keyword evidence="6 8" id="KW-0472">Membrane</keyword>
<keyword evidence="4 8" id="KW-0812">Transmembrane</keyword>
<dbReference type="InterPro" id="IPR012910">
    <property type="entry name" value="Plug_dom"/>
</dbReference>
<dbReference type="InterPro" id="IPR037066">
    <property type="entry name" value="Plug_dom_sf"/>
</dbReference>
<dbReference type="InterPro" id="IPR023996">
    <property type="entry name" value="TonB-dep_OMP_SusC/RagA"/>
</dbReference>
<dbReference type="SUPFAM" id="SSF49464">
    <property type="entry name" value="Carboxypeptidase regulatory domain-like"/>
    <property type="match status" value="1"/>
</dbReference>
<dbReference type="NCBIfam" id="TIGR04056">
    <property type="entry name" value="OMP_RagA_SusC"/>
    <property type="match status" value="1"/>
</dbReference>
<comment type="similarity">
    <text evidence="8 9">Belongs to the TonB-dependent receptor family.</text>
</comment>
<dbReference type="Pfam" id="PF00593">
    <property type="entry name" value="TonB_dep_Rec_b-barrel"/>
    <property type="match status" value="1"/>
</dbReference>
<sequence length="1064" mass="117502">MKCLLILPLFFVAITSVVAQSLTVTGKVVDEKGAGLPGVTVLQKGSATNGTATNVDGNYTITVPNSGAVLVYTFVGYQRQEIQVGTKTAINVTLAPDQKVLEEVVVIGYQEVNRRDLTGSVSSIGSKQLKDISINSAAEALAGRLAGVQVTGSEGTPDANVQIKVRGGTSISQNNTPLYVVDGIQVENALNVLSPQDIESIDVLKDASATAIYGSRGANGVVIITTKGGREMKTTVNYSGLFGVRQLANKLEVMNPYEFVMYQYERSRGNSSAETSFRNTYGIFEDLELYKNAPFVDWQDQVFGRDAMMQTHNISITGGTSETQFNLSLTSNKEEGIMQGSDFDRKLVNFRFDHNLSKKVKTGFNVRYNNTDVNGAGTATAGSSSVNRLRHSIKYRPMLMGGQGLFDFDQDYAEETNANSLALVNPLLLTQAEYRNNRRNTTNLNGYLSINLTNYLTIKSTLGIDMNKFRTDAFNDSITSASRQNGGGLPIASIDTRDRNVLTNSNVITFSNSKLKSDFHTRNNINFLLGHEIVNEKSNSYYIESREFPSFTPVKTALANMVLGANPQLPRSFEEETKLLSFFSRLNYAFDDKYLVTLTMRADGSSVFSEDNRWGYFPSASVAWRVLNENFMERYKSVFNDLKIRASYGSAGNNRIDPSLFQTLFEPGAFYGLGNQPVTAFRPNELGNPYLQWETTVSRNVGLDMAFLNNRVQVTIDAYKNTTKDLLVRVPIDPTSGYSNQTQNIGNTSNRGVELQVTGVPVTNKNFTWNTNFNISFNKNRIDKYGMADFELFQSGWAGSNAPFDYAVVVGKPVGTIWGLVNDGFYGIDDFNYENGIYTLKEGVANNKSVTALDPKPGVIKYRDLNGDGIVDDKDRTVIGDTQPEFFGGINNQLTYKNFDLSIFVNFQYGNDVLNANKLEFTSGYTANSNLLSMMNNRWRNVNDQGQVVTDPAELAALNSNASLWSPLTTSTSFYVNSWAVEDGSFIRINNISLGYTLPANLLAKAKISKLRVYGTVNNLKVFTNYSGYDPEVNTRRSTPITSGVDYSAYPRSRAYIFGVNVTI</sequence>
<dbReference type="InterPro" id="IPR000531">
    <property type="entry name" value="Beta-barrel_TonB"/>
</dbReference>
<evidence type="ECO:0000256" key="5">
    <source>
        <dbReference type="ARBA" id="ARBA00023077"/>
    </source>
</evidence>
<dbReference type="Gene3D" id="2.60.40.1120">
    <property type="entry name" value="Carboxypeptidase-like, regulatory domain"/>
    <property type="match status" value="1"/>
</dbReference>
<dbReference type="NCBIfam" id="TIGR04057">
    <property type="entry name" value="SusC_RagA_signa"/>
    <property type="match status" value="1"/>
</dbReference>
<dbReference type="PROSITE" id="PS52016">
    <property type="entry name" value="TONB_DEPENDENT_REC_3"/>
    <property type="match status" value="1"/>
</dbReference>
<name>A0ABS7CRP1_9BACT</name>
<protein>
    <submittedName>
        <fullName evidence="13">TonB-dependent receptor</fullName>
    </submittedName>
</protein>
<evidence type="ECO:0000256" key="6">
    <source>
        <dbReference type="ARBA" id="ARBA00023136"/>
    </source>
</evidence>
<dbReference type="Gene3D" id="2.40.170.20">
    <property type="entry name" value="TonB-dependent receptor, beta-barrel domain"/>
    <property type="match status" value="1"/>
</dbReference>
<feature type="chain" id="PRO_5045954460" evidence="10">
    <location>
        <begin position="20"/>
        <end position="1064"/>
    </location>
</feature>
<evidence type="ECO:0000256" key="8">
    <source>
        <dbReference type="PROSITE-ProRule" id="PRU01360"/>
    </source>
</evidence>
<evidence type="ECO:0000256" key="10">
    <source>
        <dbReference type="SAM" id="SignalP"/>
    </source>
</evidence>
<keyword evidence="2 8" id="KW-0813">Transport</keyword>
<keyword evidence="3 8" id="KW-1134">Transmembrane beta strand</keyword>
<dbReference type="InterPro" id="IPR008969">
    <property type="entry name" value="CarboxyPept-like_regulatory"/>
</dbReference>
<dbReference type="InterPro" id="IPR039426">
    <property type="entry name" value="TonB-dep_rcpt-like"/>
</dbReference>
<dbReference type="InterPro" id="IPR023997">
    <property type="entry name" value="TonB-dep_OMP_SusC/RagA_CS"/>
</dbReference>
<keyword evidence="10" id="KW-0732">Signal</keyword>
<gene>
    <name evidence="13" type="ORF">K0O23_05560</name>
</gene>
<feature type="domain" description="TonB-dependent receptor-like beta-barrel" evidence="11">
    <location>
        <begin position="426"/>
        <end position="783"/>
    </location>
</feature>
<evidence type="ECO:0000259" key="11">
    <source>
        <dbReference type="Pfam" id="PF00593"/>
    </source>
</evidence>
<dbReference type="Gene3D" id="2.170.130.10">
    <property type="entry name" value="TonB-dependent receptor, plug domain"/>
    <property type="match status" value="1"/>
</dbReference>
<keyword evidence="5 9" id="KW-0798">TonB box</keyword>
<comment type="subcellular location">
    <subcellularLocation>
        <location evidence="1 8">Cell outer membrane</location>
        <topology evidence="1 8">Multi-pass membrane protein</topology>
    </subcellularLocation>
</comment>
<evidence type="ECO:0000256" key="2">
    <source>
        <dbReference type="ARBA" id="ARBA00022448"/>
    </source>
</evidence>
<proteinExistence type="inferred from homology"/>
<evidence type="ECO:0000256" key="9">
    <source>
        <dbReference type="RuleBase" id="RU003357"/>
    </source>
</evidence>
<evidence type="ECO:0000313" key="13">
    <source>
        <dbReference type="EMBL" id="MBW7466526.1"/>
    </source>
</evidence>
<comment type="caution">
    <text evidence="13">The sequence shown here is derived from an EMBL/GenBank/DDBJ whole genome shotgun (WGS) entry which is preliminary data.</text>
</comment>
<dbReference type="Proteomes" id="UP000813018">
    <property type="component" value="Unassembled WGS sequence"/>
</dbReference>
<evidence type="ECO:0000256" key="1">
    <source>
        <dbReference type="ARBA" id="ARBA00004571"/>
    </source>
</evidence>
<keyword evidence="14" id="KW-1185">Reference proteome</keyword>
<reference evidence="13 14" key="1">
    <citation type="journal article" date="2016" name="Int. J. Syst. Evol. Microbiol.">
        <title>Pontibacter aydingkolensis sp. nov., isolated from soil of a salt lake.</title>
        <authorList>
            <person name="Osman G."/>
            <person name="Zhang T."/>
            <person name="Lou K."/>
            <person name="Gao Y."/>
            <person name="Chang W."/>
            <person name="Lin Q."/>
            <person name="Yang H.M."/>
            <person name="Huo X.D."/>
            <person name="Wang N."/>
        </authorList>
    </citation>
    <scope>NUCLEOTIDE SEQUENCE [LARGE SCALE GENOMIC DNA]</scope>
    <source>
        <strain evidence="13 14">KACC 19255</strain>
    </source>
</reference>
<organism evidence="13 14">
    <name type="scientific">Pontibacter aydingkolensis</name>
    <dbReference type="NCBI Taxonomy" id="1911536"/>
    <lineage>
        <taxon>Bacteria</taxon>
        <taxon>Pseudomonadati</taxon>
        <taxon>Bacteroidota</taxon>
        <taxon>Cytophagia</taxon>
        <taxon>Cytophagales</taxon>
        <taxon>Hymenobacteraceae</taxon>
        <taxon>Pontibacter</taxon>
    </lineage>
</organism>
<keyword evidence="13" id="KW-0675">Receptor</keyword>
<dbReference type="InterPro" id="IPR036942">
    <property type="entry name" value="Beta-barrel_TonB_sf"/>
</dbReference>
<dbReference type="SUPFAM" id="SSF56935">
    <property type="entry name" value="Porins"/>
    <property type="match status" value="1"/>
</dbReference>
<dbReference type="Pfam" id="PF07715">
    <property type="entry name" value="Plug"/>
    <property type="match status" value="1"/>
</dbReference>
<dbReference type="Pfam" id="PF13715">
    <property type="entry name" value="CarbopepD_reg_2"/>
    <property type="match status" value="1"/>
</dbReference>
<evidence type="ECO:0000256" key="3">
    <source>
        <dbReference type="ARBA" id="ARBA00022452"/>
    </source>
</evidence>
<evidence type="ECO:0000256" key="7">
    <source>
        <dbReference type="ARBA" id="ARBA00023237"/>
    </source>
</evidence>
<evidence type="ECO:0000256" key="4">
    <source>
        <dbReference type="ARBA" id="ARBA00022692"/>
    </source>
</evidence>
<feature type="signal peptide" evidence="10">
    <location>
        <begin position="1"/>
        <end position="19"/>
    </location>
</feature>
<accession>A0ABS7CRP1</accession>